<feature type="transmembrane region" description="Helical" evidence="4">
    <location>
        <begin position="167"/>
        <end position="187"/>
    </location>
</feature>
<evidence type="ECO:0000256" key="4">
    <source>
        <dbReference type="SAM" id="Phobius"/>
    </source>
</evidence>
<proteinExistence type="inferred from homology"/>
<reference evidence="6 7" key="1">
    <citation type="journal article" date="2020" name="Nature">
        <title>Six reference-quality genomes reveal evolution of bat adaptations.</title>
        <authorList>
            <person name="Jebb D."/>
            <person name="Huang Z."/>
            <person name="Pippel M."/>
            <person name="Hughes G.M."/>
            <person name="Lavrichenko K."/>
            <person name="Devanna P."/>
            <person name="Winkler S."/>
            <person name="Jermiin L.S."/>
            <person name="Skirmuntt E.C."/>
            <person name="Katzourakis A."/>
            <person name="Burkitt-Gray L."/>
            <person name="Ray D.A."/>
            <person name="Sullivan K.A.M."/>
            <person name="Roscito J.G."/>
            <person name="Kirilenko B.M."/>
            <person name="Davalos L.M."/>
            <person name="Corthals A.P."/>
            <person name="Power M.L."/>
            <person name="Jones G."/>
            <person name="Ransome R.D."/>
            <person name="Dechmann D.K.N."/>
            <person name="Locatelli A.G."/>
            <person name="Puechmaille S.J."/>
            <person name="Fedrigo O."/>
            <person name="Jarvis E.D."/>
            <person name="Hiller M."/>
            <person name="Vernes S.C."/>
            <person name="Myers E.W."/>
            <person name="Teeling E.C."/>
        </authorList>
    </citation>
    <scope>NUCLEOTIDE SEQUENCE [LARGE SCALE GENOMIC DNA]</scope>
    <source>
        <strain evidence="6">MRouAeg1</strain>
        <tissue evidence="6">Muscle</tissue>
    </source>
</reference>
<evidence type="ECO:0000256" key="1">
    <source>
        <dbReference type="ARBA" id="ARBA00005567"/>
    </source>
</evidence>
<dbReference type="FunFam" id="1.20.80.10:FF:000026">
    <property type="entry name" value="Enoyl-CoA delta isomerase 2, mitochondrial"/>
    <property type="match status" value="1"/>
</dbReference>
<dbReference type="InterPro" id="IPR000582">
    <property type="entry name" value="Acyl-CoA-binding_protein"/>
</dbReference>
<dbReference type="PROSITE" id="PS51228">
    <property type="entry name" value="ACB_2"/>
    <property type="match status" value="1"/>
</dbReference>
<accession>A0A7J8K7G0</accession>
<dbReference type="Pfam" id="PF00887">
    <property type="entry name" value="ACBP"/>
    <property type="match status" value="1"/>
</dbReference>
<dbReference type="Gene3D" id="1.20.80.10">
    <property type="match status" value="1"/>
</dbReference>
<dbReference type="GO" id="GO:0006631">
    <property type="term" value="P:fatty acid metabolic process"/>
    <property type="evidence" value="ECO:0007669"/>
    <property type="project" value="TreeGrafter"/>
</dbReference>
<dbReference type="GO" id="GO:0016853">
    <property type="term" value="F:isomerase activity"/>
    <property type="evidence" value="ECO:0007669"/>
    <property type="project" value="UniProtKB-KW"/>
</dbReference>
<comment type="caution">
    <text evidence="6">The sequence shown here is derived from an EMBL/GenBank/DDBJ whole genome shotgun (WGS) entry which is preliminary data.</text>
</comment>
<dbReference type="AlphaFoldDB" id="A0A7J8K7G0"/>
<name>A0A7J8K7G0_ROUAE</name>
<protein>
    <submittedName>
        <fullName evidence="6">Enoyl-CoA delta isomerase 2</fullName>
    </submittedName>
</protein>
<keyword evidence="7" id="KW-1185">Reference proteome</keyword>
<evidence type="ECO:0000256" key="3">
    <source>
        <dbReference type="SAM" id="MobiDB-lite"/>
    </source>
</evidence>
<evidence type="ECO:0000313" key="7">
    <source>
        <dbReference type="Proteomes" id="UP000593571"/>
    </source>
</evidence>
<dbReference type="InterPro" id="IPR014352">
    <property type="entry name" value="FERM/acyl-CoA-bd_prot_sf"/>
</dbReference>
<keyword evidence="4" id="KW-0812">Transmembrane</keyword>
<dbReference type="InterPro" id="IPR035984">
    <property type="entry name" value="Acyl-CoA-binding_sf"/>
</dbReference>
<dbReference type="PANTHER" id="PTHR23310">
    <property type="entry name" value="ACYL-COA-BINDING PROTEIN, ACBP"/>
    <property type="match status" value="1"/>
</dbReference>
<keyword evidence="4" id="KW-0472">Membrane</keyword>
<feature type="region of interest" description="Disordered" evidence="3">
    <location>
        <begin position="121"/>
        <end position="142"/>
    </location>
</feature>
<dbReference type="PANTHER" id="PTHR23310:SF62">
    <property type="entry name" value="ACYL-COA BINDING PROTEIN 1, ISOFORM A"/>
    <property type="match status" value="1"/>
</dbReference>
<evidence type="ECO:0000313" key="6">
    <source>
        <dbReference type="EMBL" id="KAF6504787.1"/>
    </source>
</evidence>
<keyword evidence="2" id="KW-0446">Lipid-binding</keyword>
<evidence type="ECO:0000256" key="2">
    <source>
        <dbReference type="ARBA" id="ARBA00023121"/>
    </source>
</evidence>
<keyword evidence="4" id="KW-1133">Transmembrane helix</keyword>
<dbReference type="SUPFAM" id="SSF47027">
    <property type="entry name" value="Acyl-CoA binding protein"/>
    <property type="match status" value="1"/>
</dbReference>
<keyword evidence="6" id="KW-0413">Isomerase</keyword>
<gene>
    <name evidence="6" type="ORF">HJG63_004256</name>
</gene>
<comment type="similarity">
    <text evidence="1">Belongs to the ACBP family.</text>
</comment>
<dbReference type="GO" id="GO:0000062">
    <property type="term" value="F:fatty-acyl-CoA binding"/>
    <property type="evidence" value="ECO:0007669"/>
    <property type="project" value="InterPro"/>
</dbReference>
<evidence type="ECO:0000259" key="5">
    <source>
        <dbReference type="PROSITE" id="PS51228"/>
    </source>
</evidence>
<dbReference type="PRINTS" id="PR00689">
    <property type="entry name" value="ACOABINDINGP"/>
</dbReference>
<dbReference type="EMBL" id="JACASE010000001">
    <property type="protein sequence ID" value="KAF6504787.1"/>
    <property type="molecule type" value="Genomic_DNA"/>
</dbReference>
<sequence length="224" mass="24915">MAKMLGARWCPSALRSPLQVISFPACQLHVSRRAKNADQKEFENAVTQLKLLKKDPGNEMKLKLYALYKQANEGPCNIPKPGVLNLINKAKWDAWNALGNLPKETARQNYVDLVTSLSSSSASSSQVKPGADKEQQGSENVVVTSEDGITKIMLNRPTKKNAITTQVSLPALGVCSPFLFFLCLLYLKTTVFQHHSYFSNVLFDLCRKISNCGYLIQQSMTFII</sequence>
<organism evidence="6 7">
    <name type="scientific">Rousettus aegyptiacus</name>
    <name type="common">Egyptian fruit bat</name>
    <name type="synonym">Pteropus aegyptiacus</name>
    <dbReference type="NCBI Taxonomy" id="9407"/>
    <lineage>
        <taxon>Eukaryota</taxon>
        <taxon>Metazoa</taxon>
        <taxon>Chordata</taxon>
        <taxon>Craniata</taxon>
        <taxon>Vertebrata</taxon>
        <taxon>Euteleostomi</taxon>
        <taxon>Mammalia</taxon>
        <taxon>Eutheria</taxon>
        <taxon>Laurasiatheria</taxon>
        <taxon>Chiroptera</taxon>
        <taxon>Yinpterochiroptera</taxon>
        <taxon>Pteropodoidea</taxon>
        <taxon>Pteropodidae</taxon>
        <taxon>Rousettinae</taxon>
        <taxon>Rousettus</taxon>
    </lineage>
</organism>
<dbReference type="Proteomes" id="UP000593571">
    <property type="component" value="Unassembled WGS sequence"/>
</dbReference>
<feature type="domain" description="ACB" evidence="5">
    <location>
        <begin position="38"/>
        <end position="123"/>
    </location>
</feature>